<sequence>MALLLRPATADRIPPSVAAHAIEDFLYPTTRPCTPLDVTLTPAKKTDRAAFPVTGGAPHCRDATGARSPGTRTSHPGINSLGIIGDSAPARVYVTCSEEQPTPPREEQLAALFGSFSTSSSSGDSPTPGPAPRTPPQPSSAPRTCPPTPFHKLPGSQGLAQRAVNTAADEGLAADCGASLPADSKPFQAASRGL</sequence>
<feature type="region of interest" description="Disordered" evidence="1">
    <location>
        <begin position="49"/>
        <end position="79"/>
    </location>
</feature>
<dbReference type="Proteomes" id="UP000504615">
    <property type="component" value="Unplaced"/>
</dbReference>
<organism evidence="2 3">
    <name type="scientific">Pogonomyrmex barbatus</name>
    <name type="common">red harvester ant</name>
    <dbReference type="NCBI Taxonomy" id="144034"/>
    <lineage>
        <taxon>Eukaryota</taxon>
        <taxon>Metazoa</taxon>
        <taxon>Ecdysozoa</taxon>
        <taxon>Arthropoda</taxon>
        <taxon>Hexapoda</taxon>
        <taxon>Insecta</taxon>
        <taxon>Pterygota</taxon>
        <taxon>Neoptera</taxon>
        <taxon>Endopterygota</taxon>
        <taxon>Hymenoptera</taxon>
        <taxon>Apocrita</taxon>
        <taxon>Aculeata</taxon>
        <taxon>Formicoidea</taxon>
        <taxon>Formicidae</taxon>
        <taxon>Myrmicinae</taxon>
        <taxon>Pogonomyrmex</taxon>
    </lineage>
</organism>
<feature type="compositionally biased region" description="Pro residues" evidence="1">
    <location>
        <begin position="127"/>
        <end position="149"/>
    </location>
</feature>
<accession>A0A6I9WNC2</accession>
<protein>
    <submittedName>
        <fullName evidence="3">Predicted GPI-anchored protein 58</fullName>
    </submittedName>
</protein>
<keyword evidence="2" id="KW-1185">Reference proteome</keyword>
<feature type="compositionally biased region" description="Low complexity" evidence="1">
    <location>
        <begin position="116"/>
        <end position="126"/>
    </location>
</feature>
<dbReference type="GeneID" id="105431067"/>
<evidence type="ECO:0000256" key="1">
    <source>
        <dbReference type="SAM" id="MobiDB-lite"/>
    </source>
</evidence>
<feature type="region of interest" description="Disordered" evidence="1">
    <location>
        <begin position="116"/>
        <end position="166"/>
    </location>
</feature>
<name>A0A6I9WNC2_9HYME</name>
<gene>
    <name evidence="3" type="primary">LOC105431067</name>
</gene>
<dbReference type="RefSeq" id="XP_011643307.1">
    <property type="nucleotide sequence ID" value="XM_011645005.1"/>
</dbReference>
<evidence type="ECO:0000313" key="2">
    <source>
        <dbReference type="Proteomes" id="UP000504615"/>
    </source>
</evidence>
<feature type="region of interest" description="Disordered" evidence="1">
    <location>
        <begin position="175"/>
        <end position="194"/>
    </location>
</feature>
<reference evidence="3" key="1">
    <citation type="submission" date="2025-08" db="UniProtKB">
        <authorList>
            <consortium name="RefSeq"/>
        </authorList>
    </citation>
    <scope>IDENTIFICATION</scope>
</reference>
<proteinExistence type="predicted"/>
<evidence type="ECO:0000313" key="3">
    <source>
        <dbReference type="RefSeq" id="XP_011643307.1"/>
    </source>
</evidence>
<dbReference type="KEGG" id="pbar:105431067"/>
<dbReference type="AlphaFoldDB" id="A0A6I9WNC2"/>